<dbReference type="PANTHER" id="PTHR11017:SF385">
    <property type="entry name" value="DISEASE RESISTANCE PROTEIN (TIR-NBS-LRR CLASS)-RELATED"/>
    <property type="match status" value="1"/>
</dbReference>
<dbReference type="EMBL" id="KZ772696">
    <property type="protein sequence ID" value="PTQ43642.1"/>
    <property type="molecule type" value="Genomic_DNA"/>
</dbReference>
<dbReference type="Gramene" id="Mp3g23540.1">
    <property type="protein sequence ID" value="Mp3g23540.1.cds"/>
    <property type="gene ID" value="Mp3g23540"/>
</dbReference>
<dbReference type="GO" id="GO:0006952">
    <property type="term" value="P:defense response"/>
    <property type="evidence" value="ECO:0007669"/>
    <property type="project" value="InterPro"/>
</dbReference>
<sequence>MQCLHTLDEAENVVNFRERLWLKLQLSYDHLNPTDHEMCLLASCVLDVDCLNHESSKKLFMTHAFLYLTKLSPSFSEWVDKILMKCEGLPLVLVVIVSYLKTKDYKIVAKCEGLPLTLEVICSYLKTRHNKSIWRQCFHTLDEAENVVNFKERLWSKLQVSYDHLNPTNHEMFLDTATFFNNFTWNLQAAKSCRRKLYRFEDIRWSTLVDLSLVYDVNEDDCIRMH</sequence>
<dbReference type="Gene3D" id="1.10.8.430">
    <property type="entry name" value="Helical domain of apoptotic protease-activating factors"/>
    <property type="match status" value="2"/>
</dbReference>
<evidence type="ECO:0000313" key="2">
    <source>
        <dbReference type="Proteomes" id="UP000244005"/>
    </source>
</evidence>
<gene>
    <name evidence="1" type="ORF">MARPO_0024s0130</name>
</gene>
<dbReference type="AlphaFoldDB" id="A0A2R6XC28"/>
<reference evidence="2" key="1">
    <citation type="journal article" date="2017" name="Cell">
        <title>Insights into land plant evolution garnered from the Marchantia polymorpha genome.</title>
        <authorList>
            <person name="Bowman J.L."/>
            <person name="Kohchi T."/>
            <person name="Yamato K.T."/>
            <person name="Jenkins J."/>
            <person name="Shu S."/>
            <person name="Ishizaki K."/>
            <person name="Yamaoka S."/>
            <person name="Nishihama R."/>
            <person name="Nakamura Y."/>
            <person name="Berger F."/>
            <person name="Adam C."/>
            <person name="Aki S.S."/>
            <person name="Althoff F."/>
            <person name="Araki T."/>
            <person name="Arteaga-Vazquez M.A."/>
            <person name="Balasubrmanian S."/>
            <person name="Barry K."/>
            <person name="Bauer D."/>
            <person name="Boehm C.R."/>
            <person name="Briginshaw L."/>
            <person name="Caballero-Perez J."/>
            <person name="Catarino B."/>
            <person name="Chen F."/>
            <person name="Chiyoda S."/>
            <person name="Chovatia M."/>
            <person name="Davies K.M."/>
            <person name="Delmans M."/>
            <person name="Demura T."/>
            <person name="Dierschke T."/>
            <person name="Dolan L."/>
            <person name="Dorantes-Acosta A.E."/>
            <person name="Eklund D.M."/>
            <person name="Florent S.N."/>
            <person name="Flores-Sandoval E."/>
            <person name="Fujiyama A."/>
            <person name="Fukuzawa H."/>
            <person name="Galik B."/>
            <person name="Grimanelli D."/>
            <person name="Grimwood J."/>
            <person name="Grossniklaus U."/>
            <person name="Hamada T."/>
            <person name="Haseloff J."/>
            <person name="Hetherington A.J."/>
            <person name="Higo A."/>
            <person name="Hirakawa Y."/>
            <person name="Hundley H.N."/>
            <person name="Ikeda Y."/>
            <person name="Inoue K."/>
            <person name="Inoue S.I."/>
            <person name="Ishida S."/>
            <person name="Jia Q."/>
            <person name="Kakita M."/>
            <person name="Kanazawa T."/>
            <person name="Kawai Y."/>
            <person name="Kawashima T."/>
            <person name="Kennedy M."/>
            <person name="Kinose K."/>
            <person name="Kinoshita T."/>
            <person name="Kohara Y."/>
            <person name="Koide E."/>
            <person name="Komatsu K."/>
            <person name="Kopischke S."/>
            <person name="Kubo M."/>
            <person name="Kyozuka J."/>
            <person name="Lagercrantz U."/>
            <person name="Lin S.S."/>
            <person name="Lindquist E."/>
            <person name="Lipzen A.M."/>
            <person name="Lu C.W."/>
            <person name="De Luna E."/>
            <person name="Martienssen R.A."/>
            <person name="Minamino N."/>
            <person name="Mizutani M."/>
            <person name="Mizutani M."/>
            <person name="Mochizuki N."/>
            <person name="Monte I."/>
            <person name="Mosher R."/>
            <person name="Nagasaki H."/>
            <person name="Nakagami H."/>
            <person name="Naramoto S."/>
            <person name="Nishitani K."/>
            <person name="Ohtani M."/>
            <person name="Okamoto T."/>
            <person name="Okumura M."/>
            <person name="Phillips J."/>
            <person name="Pollak B."/>
            <person name="Reinders A."/>
            <person name="Rovekamp M."/>
            <person name="Sano R."/>
            <person name="Sawa S."/>
            <person name="Schmid M.W."/>
            <person name="Shirakawa M."/>
            <person name="Solano R."/>
            <person name="Spunde A."/>
            <person name="Suetsugu N."/>
            <person name="Sugano S."/>
            <person name="Sugiyama A."/>
            <person name="Sun R."/>
            <person name="Suzuki Y."/>
            <person name="Takenaka M."/>
            <person name="Takezawa D."/>
            <person name="Tomogane H."/>
            <person name="Tsuzuki M."/>
            <person name="Ueda T."/>
            <person name="Umeda M."/>
            <person name="Ward J.M."/>
            <person name="Watanabe Y."/>
            <person name="Yazaki K."/>
            <person name="Yokoyama R."/>
            <person name="Yoshitake Y."/>
            <person name="Yotsui I."/>
            <person name="Zachgo S."/>
            <person name="Schmutz J."/>
        </authorList>
    </citation>
    <scope>NUCLEOTIDE SEQUENCE [LARGE SCALE GENOMIC DNA]</scope>
    <source>
        <strain evidence="2">Tak-1</strain>
    </source>
</reference>
<dbReference type="PANTHER" id="PTHR11017">
    <property type="entry name" value="LEUCINE-RICH REPEAT-CONTAINING PROTEIN"/>
    <property type="match status" value="1"/>
</dbReference>
<keyword evidence="2" id="KW-1185">Reference proteome</keyword>
<dbReference type="InterPro" id="IPR027417">
    <property type="entry name" value="P-loop_NTPase"/>
</dbReference>
<name>A0A2R6XC28_MARPO</name>
<dbReference type="InterPro" id="IPR042197">
    <property type="entry name" value="Apaf_helical"/>
</dbReference>
<dbReference type="GO" id="GO:0043531">
    <property type="term" value="F:ADP binding"/>
    <property type="evidence" value="ECO:0007669"/>
    <property type="project" value="InterPro"/>
</dbReference>
<accession>A0A2R6XC28</accession>
<evidence type="ECO:0000313" key="1">
    <source>
        <dbReference type="EMBL" id="PTQ43642.1"/>
    </source>
</evidence>
<dbReference type="SUPFAM" id="SSF52540">
    <property type="entry name" value="P-loop containing nucleoside triphosphate hydrolases"/>
    <property type="match status" value="2"/>
</dbReference>
<protein>
    <submittedName>
        <fullName evidence="1">Uncharacterized protein</fullName>
    </submittedName>
</protein>
<dbReference type="OrthoDB" id="1095810at2759"/>
<organism evidence="1 2">
    <name type="scientific">Marchantia polymorpha</name>
    <name type="common">Common liverwort</name>
    <name type="synonym">Marchantia aquatica</name>
    <dbReference type="NCBI Taxonomy" id="3197"/>
    <lineage>
        <taxon>Eukaryota</taxon>
        <taxon>Viridiplantae</taxon>
        <taxon>Streptophyta</taxon>
        <taxon>Embryophyta</taxon>
        <taxon>Marchantiophyta</taxon>
        <taxon>Marchantiopsida</taxon>
        <taxon>Marchantiidae</taxon>
        <taxon>Marchantiales</taxon>
        <taxon>Marchantiaceae</taxon>
        <taxon>Marchantia</taxon>
    </lineage>
</organism>
<dbReference type="Proteomes" id="UP000244005">
    <property type="component" value="Unassembled WGS sequence"/>
</dbReference>
<dbReference type="InterPro" id="IPR044974">
    <property type="entry name" value="Disease_R_plants"/>
</dbReference>
<proteinExistence type="predicted"/>